<sequence>MNTQTPYSHDAKTLLLDRYGRAPRHVALTDSEPVPRMENIDERIVYNAQLKPTEHISVGLNPLIAAASDVLSFVVGIDDHRAQNDLLVLHALLSTEIKAFETNALHAGCESGQVINARYVLCTVLDEAICTTVWGNELDWSQKSLLGSFHNETFGGEKVFQLIERFSREPAKNLYLLELLYVCLSLGFEGRFRVESRGTLELESIRDNLYRQIRHLRGDVIREVSPHWQGLNAPRSSAVRLVPRWLWVTFTLSCLTVMYTGFAWVLSQQREAVMQPYEQHVAADQPAVANRKS</sequence>
<dbReference type="Gene3D" id="1.25.40.590">
    <property type="entry name" value="Type IV / VI secretion system, DotU"/>
    <property type="match status" value="1"/>
</dbReference>
<dbReference type="Pfam" id="PF09850">
    <property type="entry name" value="DotU"/>
    <property type="match status" value="1"/>
</dbReference>
<dbReference type="AlphaFoldDB" id="A0AAX2HCU8"/>
<organism evidence="3 4">
    <name type="scientific">Pseudomonas lundensis</name>
    <dbReference type="NCBI Taxonomy" id="86185"/>
    <lineage>
        <taxon>Bacteria</taxon>
        <taxon>Pseudomonadati</taxon>
        <taxon>Pseudomonadota</taxon>
        <taxon>Gammaproteobacteria</taxon>
        <taxon>Pseudomonadales</taxon>
        <taxon>Pseudomonadaceae</taxon>
        <taxon>Pseudomonas</taxon>
    </lineage>
</organism>
<keyword evidence="1" id="KW-0812">Transmembrane</keyword>
<accession>A0AAX2HCU8</accession>
<evidence type="ECO:0000259" key="2">
    <source>
        <dbReference type="Pfam" id="PF09850"/>
    </source>
</evidence>
<dbReference type="EMBL" id="OBKZ01000049">
    <property type="protein sequence ID" value="SOB54645.1"/>
    <property type="molecule type" value="Genomic_DNA"/>
</dbReference>
<dbReference type="InterPro" id="IPR038522">
    <property type="entry name" value="T4/T6SS_DotU_sf"/>
</dbReference>
<keyword evidence="1" id="KW-0472">Membrane</keyword>
<keyword evidence="1" id="KW-1133">Transmembrane helix</keyword>
<evidence type="ECO:0000313" key="4">
    <source>
        <dbReference type="Proteomes" id="UP000219564"/>
    </source>
</evidence>
<dbReference type="Proteomes" id="UP000219564">
    <property type="component" value="Unassembled WGS sequence"/>
</dbReference>
<dbReference type="PANTHER" id="PTHR38033:SF1">
    <property type="entry name" value="DOTU FAMILY TYPE IV_VI SECRETION SYSTEM PROTEIN"/>
    <property type="match status" value="1"/>
</dbReference>
<dbReference type="RefSeq" id="WP_047279152.1">
    <property type="nucleotide sequence ID" value="NZ_LCYZ01000014.1"/>
</dbReference>
<evidence type="ECO:0000256" key="1">
    <source>
        <dbReference type="SAM" id="Phobius"/>
    </source>
</evidence>
<protein>
    <submittedName>
        <fullName evidence="3">Outer membrane protein</fullName>
    </submittedName>
</protein>
<reference evidence="3 4" key="1">
    <citation type="submission" date="2017-08" db="EMBL/GenBank/DDBJ databases">
        <authorList>
            <person name="Chaillou S."/>
        </authorList>
    </citation>
    <scope>NUCLEOTIDE SEQUENCE [LARGE SCALE GENOMIC DNA]</scope>
    <source>
        <strain evidence="3 4">MFPA15A1205</strain>
    </source>
</reference>
<dbReference type="NCBIfam" id="NF038228">
    <property type="entry name" value="IcmH_DotU_IVB"/>
    <property type="match status" value="1"/>
</dbReference>
<dbReference type="PANTHER" id="PTHR38033">
    <property type="entry name" value="MEMBRANE PROTEIN-RELATED"/>
    <property type="match status" value="1"/>
</dbReference>
<dbReference type="InterPro" id="IPR017732">
    <property type="entry name" value="T4/T6SS_DotU"/>
</dbReference>
<proteinExistence type="predicted"/>
<dbReference type="NCBIfam" id="TIGR03349">
    <property type="entry name" value="IV_VI_DotU"/>
    <property type="match status" value="1"/>
</dbReference>
<name>A0AAX2HCU8_9PSED</name>
<feature type="transmembrane region" description="Helical" evidence="1">
    <location>
        <begin position="245"/>
        <end position="266"/>
    </location>
</feature>
<feature type="domain" description="Type IV / VI secretion system DotU" evidence="2">
    <location>
        <begin position="62"/>
        <end position="264"/>
    </location>
</feature>
<comment type="caution">
    <text evidence="3">The sequence shown here is derived from an EMBL/GenBank/DDBJ whole genome shotgun (WGS) entry which is preliminary data.</text>
</comment>
<gene>
    <name evidence="3" type="ORF">PLUA15_530071</name>
</gene>
<evidence type="ECO:0000313" key="3">
    <source>
        <dbReference type="EMBL" id="SOB54645.1"/>
    </source>
</evidence>